<dbReference type="EMBL" id="JACMRX010000001">
    <property type="protein sequence ID" value="KAF7998429.1"/>
    <property type="molecule type" value="Genomic_DNA"/>
</dbReference>
<organism evidence="1 2">
    <name type="scientific">Aphidius gifuensis</name>
    <name type="common">Parasitoid wasp</name>
    <dbReference type="NCBI Taxonomy" id="684658"/>
    <lineage>
        <taxon>Eukaryota</taxon>
        <taxon>Metazoa</taxon>
        <taxon>Ecdysozoa</taxon>
        <taxon>Arthropoda</taxon>
        <taxon>Hexapoda</taxon>
        <taxon>Insecta</taxon>
        <taxon>Pterygota</taxon>
        <taxon>Neoptera</taxon>
        <taxon>Endopterygota</taxon>
        <taxon>Hymenoptera</taxon>
        <taxon>Apocrita</taxon>
        <taxon>Ichneumonoidea</taxon>
        <taxon>Braconidae</taxon>
        <taxon>Aphidiinae</taxon>
        <taxon>Aphidius</taxon>
    </lineage>
</organism>
<gene>
    <name evidence="1" type="ORF">HCN44_009951</name>
</gene>
<dbReference type="Gene3D" id="1.10.1600.10">
    <property type="match status" value="1"/>
</dbReference>
<comment type="caution">
    <text evidence="1">The sequence shown here is derived from an EMBL/GenBank/DDBJ whole genome shotgun (WGS) entry which is preliminary data.</text>
</comment>
<protein>
    <submittedName>
        <fullName evidence="1">Uncharacterized protein</fullName>
    </submittedName>
</protein>
<accession>A0A835CVU0</accession>
<evidence type="ECO:0000313" key="1">
    <source>
        <dbReference type="EMBL" id="KAF7998429.1"/>
    </source>
</evidence>
<name>A0A835CVU0_APHGI</name>
<dbReference type="OrthoDB" id="30826at2759"/>
<proteinExistence type="predicted"/>
<dbReference type="Proteomes" id="UP000639338">
    <property type="component" value="Unassembled WGS sequence"/>
</dbReference>
<dbReference type="AlphaFoldDB" id="A0A835CVU0"/>
<sequence length="121" mass="13517">MLNDYSPSVELNAADMENVSNNILKGTLHLLCIACIYADVLEPGQINDVKIQHIWNNLAYRAIDPNSLLPPVEHSLPLPIEATTYIANEKIDSCVEKLKKFPIPKREKDAETLENNSTTAM</sequence>
<keyword evidence="2" id="KW-1185">Reference proteome</keyword>
<evidence type="ECO:0000313" key="2">
    <source>
        <dbReference type="Proteomes" id="UP000639338"/>
    </source>
</evidence>
<reference evidence="1 2" key="1">
    <citation type="submission" date="2020-08" db="EMBL/GenBank/DDBJ databases">
        <title>Aphidius gifuensis genome sequencing and assembly.</title>
        <authorList>
            <person name="Du Z."/>
        </authorList>
    </citation>
    <scope>NUCLEOTIDE SEQUENCE [LARGE SCALE GENOMIC DNA]</scope>
    <source>
        <strain evidence="1">YNYX2018</strain>
        <tissue evidence="1">Adults</tissue>
    </source>
</reference>